<gene>
    <name evidence="3" type="ORF">G0U57_003996</name>
</gene>
<feature type="region of interest" description="Disordered" evidence="1">
    <location>
        <begin position="159"/>
        <end position="203"/>
    </location>
</feature>
<accession>A0A8T1SMC8</accession>
<evidence type="ECO:0000313" key="4">
    <source>
        <dbReference type="Proteomes" id="UP000765507"/>
    </source>
</evidence>
<keyword evidence="2" id="KW-0472">Membrane</keyword>
<keyword evidence="2" id="KW-0812">Transmembrane</keyword>
<evidence type="ECO:0000256" key="2">
    <source>
        <dbReference type="SAM" id="Phobius"/>
    </source>
</evidence>
<dbReference type="AlphaFoldDB" id="A0A8T1SMC8"/>
<feature type="non-terminal residue" evidence="3">
    <location>
        <position position="203"/>
    </location>
</feature>
<feature type="region of interest" description="Disordered" evidence="1">
    <location>
        <begin position="1"/>
        <end position="39"/>
    </location>
</feature>
<name>A0A8T1SMC8_CHESE</name>
<evidence type="ECO:0000313" key="3">
    <source>
        <dbReference type="EMBL" id="KAG6930296.1"/>
    </source>
</evidence>
<proteinExistence type="predicted"/>
<keyword evidence="2" id="KW-1133">Transmembrane helix</keyword>
<dbReference type="OrthoDB" id="8848457at2759"/>
<evidence type="ECO:0000256" key="1">
    <source>
        <dbReference type="SAM" id="MobiDB-lite"/>
    </source>
</evidence>
<sequence>TPSSPPPGQRSRLGLAHPPPGGSHQVGTDAPSSNRADGIHTAQAVSLHLDAPAPGVRAPPRPPCRGMEATAAPQLVSLTSLNRTEPLGLLSQQAAANEQPLYSEYRPPVRDLIPLPKAVLYLLMAALVVVGVAYAIVGHLIKDLAHDLVDWLLGPQPNAPDKENDLDAMTLPPSGFHPAQPPMAEPHSSGEVHITLQGAAQPT</sequence>
<protein>
    <submittedName>
        <fullName evidence="3">Uncharacterized protein</fullName>
    </submittedName>
</protein>
<organism evidence="3 4">
    <name type="scientific">Chelydra serpentina</name>
    <name type="common">Snapping turtle</name>
    <name type="synonym">Testudo serpentina</name>
    <dbReference type="NCBI Taxonomy" id="8475"/>
    <lineage>
        <taxon>Eukaryota</taxon>
        <taxon>Metazoa</taxon>
        <taxon>Chordata</taxon>
        <taxon>Craniata</taxon>
        <taxon>Vertebrata</taxon>
        <taxon>Euteleostomi</taxon>
        <taxon>Archelosauria</taxon>
        <taxon>Testudinata</taxon>
        <taxon>Testudines</taxon>
        <taxon>Cryptodira</taxon>
        <taxon>Durocryptodira</taxon>
        <taxon>Americhelydia</taxon>
        <taxon>Chelydroidea</taxon>
        <taxon>Chelydridae</taxon>
        <taxon>Chelydra</taxon>
    </lineage>
</organism>
<keyword evidence="4" id="KW-1185">Reference proteome</keyword>
<reference evidence="3 4" key="1">
    <citation type="journal article" date="2020" name="G3 (Bethesda)">
        <title>Draft Genome of the Common Snapping Turtle, Chelydra serpentina, a Model for Phenotypic Plasticity in Reptiles.</title>
        <authorList>
            <person name="Das D."/>
            <person name="Singh S.K."/>
            <person name="Bierstedt J."/>
            <person name="Erickson A."/>
            <person name="Galli G.L.J."/>
            <person name="Crossley D.A. 2nd"/>
            <person name="Rhen T."/>
        </authorList>
    </citation>
    <scope>NUCLEOTIDE SEQUENCE [LARGE SCALE GENOMIC DNA]</scope>
    <source>
        <strain evidence="3">KW</strain>
    </source>
</reference>
<feature type="transmembrane region" description="Helical" evidence="2">
    <location>
        <begin position="118"/>
        <end position="141"/>
    </location>
</feature>
<comment type="caution">
    <text evidence="3">The sequence shown here is derived from an EMBL/GenBank/DDBJ whole genome shotgun (WGS) entry which is preliminary data.</text>
</comment>
<dbReference type="EMBL" id="JAHGAV010000153">
    <property type="protein sequence ID" value="KAG6930296.1"/>
    <property type="molecule type" value="Genomic_DNA"/>
</dbReference>
<dbReference type="Proteomes" id="UP000765507">
    <property type="component" value="Unassembled WGS sequence"/>
</dbReference>